<dbReference type="SUPFAM" id="SSF55424">
    <property type="entry name" value="FAD/NAD-linked reductases, dimerisation (C-terminal) domain"/>
    <property type="match status" value="1"/>
</dbReference>
<dbReference type="PROSITE" id="PS00076">
    <property type="entry name" value="PYRIDINE_REDOX_1"/>
    <property type="match status" value="1"/>
</dbReference>
<dbReference type="InterPro" id="IPR050151">
    <property type="entry name" value="Class-I_Pyr_Nuc-Dis_Oxidored"/>
</dbReference>
<keyword evidence="18" id="KW-1185">Reference proteome</keyword>
<dbReference type="PANTHER" id="PTHR22912:SF151">
    <property type="entry name" value="DIHYDROLIPOYL DEHYDROGENASE, MITOCHONDRIAL"/>
    <property type="match status" value="1"/>
</dbReference>
<dbReference type="EC" id="1.8.1.4" evidence="2 14"/>
<evidence type="ECO:0000256" key="1">
    <source>
        <dbReference type="ARBA" id="ARBA00007532"/>
    </source>
</evidence>
<feature type="binding site" evidence="12">
    <location>
        <begin position="183"/>
        <end position="190"/>
    </location>
    <ligand>
        <name>NAD(+)</name>
        <dbReference type="ChEBI" id="CHEBI:57540"/>
    </ligand>
</feature>
<evidence type="ECO:0000256" key="5">
    <source>
        <dbReference type="ARBA" id="ARBA00022827"/>
    </source>
</evidence>
<evidence type="ECO:0000313" key="17">
    <source>
        <dbReference type="EMBL" id="OYD59666.1"/>
    </source>
</evidence>
<dbReference type="GO" id="GO:0004148">
    <property type="term" value="F:dihydrolipoyl dehydrogenase (NADH) activity"/>
    <property type="evidence" value="ECO:0007669"/>
    <property type="project" value="UniProtKB-EC"/>
</dbReference>
<dbReference type="EMBL" id="NOII01000001">
    <property type="protein sequence ID" value="OYD59666.1"/>
    <property type="molecule type" value="Genomic_DNA"/>
</dbReference>
<dbReference type="GO" id="GO:0006103">
    <property type="term" value="P:2-oxoglutarate metabolic process"/>
    <property type="evidence" value="ECO:0007669"/>
    <property type="project" value="TreeGrafter"/>
</dbReference>
<dbReference type="OrthoDB" id="9800167at2"/>
<dbReference type="AlphaFoldDB" id="A0A235FE61"/>
<dbReference type="Gene3D" id="3.50.50.60">
    <property type="entry name" value="FAD/NAD(P)-binding domain"/>
    <property type="match status" value="2"/>
</dbReference>
<feature type="domain" description="FAD/NAD(P)-binding" evidence="16">
    <location>
        <begin position="11"/>
        <end position="328"/>
    </location>
</feature>
<dbReference type="PIRSF" id="PIRSF000350">
    <property type="entry name" value="Mercury_reductase_MerA"/>
    <property type="match status" value="1"/>
</dbReference>
<dbReference type="InterPro" id="IPR006258">
    <property type="entry name" value="Lipoamide_DH"/>
</dbReference>
<evidence type="ECO:0000256" key="9">
    <source>
        <dbReference type="ARBA" id="ARBA00023284"/>
    </source>
</evidence>
<evidence type="ECO:0000256" key="4">
    <source>
        <dbReference type="ARBA" id="ARBA00022630"/>
    </source>
</evidence>
<proteinExistence type="inferred from homology"/>
<evidence type="ECO:0000259" key="15">
    <source>
        <dbReference type="Pfam" id="PF02852"/>
    </source>
</evidence>
<sequence>MVVGDFATKKQLIIIGGGPGGYHAAIRAAQLGLEVMIIEKEKVGGVCLHKGCIPSKALTHAASSFSQLSHMKDIGIETGETSFSLEAFGSYQTSVVSGLQKGVEALIKANKIELVSGTASFISENRIGVDSGHHFEMYEFENVLIATGSAPILPDGVRLSKRIFSSHTVWSLSDLPQHLIVYGNDYFALEAAASFRQLGSEVTLITPEDGFGFDNSIEKELLRVMKKSKVKILRNHAWSSVEEGESTVTLSLNNGKGDIAAVEGTHLLISAGYRPNVESLGVEVLNLDRDDRGYLIVNGQSQTSVKNIYAAGDCTIGPMLASKAIKQAKVAAEHMTGVNSEYNLAFVPQIVHTIPPIAAAGLSEDEARAQGLEVKTGQFAMGGNGYASIIGQKEGIVKVIIDAETDVLLGVHMIGAGAAEMIHSAVTSLELVAREEDITYPIYAHPALNESWLEAAESLSGKAIHIAPAKKRDMSKV</sequence>
<evidence type="ECO:0000313" key="18">
    <source>
        <dbReference type="Proteomes" id="UP000215059"/>
    </source>
</evidence>
<keyword evidence="4 14" id="KW-0285">Flavoprotein</keyword>
<comment type="similarity">
    <text evidence="1 14">Belongs to the class-I pyridine nucleotide-disulfide oxidoreductase family.</text>
</comment>
<protein>
    <recommendedName>
        <fullName evidence="3 14">Dihydrolipoyl dehydrogenase</fullName>
        <ecNumber evidence="2 14">1.8.1.4</ecNumber>
    </recommendedName>
</protein>
<evidence type="ECO:0000256" key="10">
    <source>
        <dbReference type="ARBA" id="ARBA00049187"/>
    </source>
</evidence>
<keyword evidence="8" id="KW-1015">Disulfide bond</keyword>
<dbReference type="InterPro" id="IPR036188">
    <property type="entry name" value="FAD/NAD-bd_sf"/>
</dbReference>
<dbReference type="SUPFAM" id="SSF51905">
    <property type="entry name" value="FAD/NAD(P)-binding domain"/>
    <property type="match status" value="1"/>
</dbReference>
<feature type="domain" description="Pyridine nucleotide-disulphide oxidoreductase dimerisation" evidence="15">
    <location>
        <begin position="347"/>
        <end position="455"/>
    </location>
</feature>
<keyword evidence="7 12" id="KW-0520">NAD</keyword>
<dbReference type="PRINTS" id="PR00411">
    <property type="entry name" value="PNDRDTASEI"/>
</dbReference>
<evidence type="ECO:0000256" key="7">
    <source>
        <dbReference type="ARBA" id="ARBA00023027"/>
    </source>
</evidence>
<dbReference type="Proteomes" id="UP000215059">
    <property type="component" value="Unassembled WGS sequence"/>
</dbReference>
<evidence type="ECO:0000256" key="12">
    <source>
        <dbReference type="PIRSR" id="PIRSR000350-3"/>
    </source>
</evidence>
<feature type="binding site" evidence="12">
    <location>
        <position position="313"/>
    </location>
    <ligand>
        <name>FAD</name>
        <dbReference type="ChEBI" id="CHEBI:57692"/>
    </ligand>
</feature>
<dbReference type="GO" id="GO:0005737">
    <property type="term" value="C:cytoplasm"/>
    <property type="evidence" value="ECO:0007669"/>
    <property type="project" value="UniProtKB-ARBA"/>
</dbReference>
<evidence type="ECO:0000256" key="6">
    <source>
        <dbReference type="ARBA" id="ARBA00023002"/>
    </source>
</evidence>
<name>A0A235FE61_9BACL</name>
<evidence type="ECO:0000256" key="2">
    <source>
        <dbReference type="ARBA" id="ARBA00012608"/>
    </source>
</evidence>
<dbReference type="GO" id="GO:0050660">
    <property type="term" value="F:flavin adenine dinucleotide binding"/>
    <property type="evidence" value="ECO:0007669"/>
    <property type="project" value="InterPro"/>
</dbReference>
<feature type="active site" description="Proton acceptor" evidence="11">
    <location>
        <position position="445"/>
    </location>
</feature>
<feature type="binding site" evidence="12">
    <location>
        <begin position="147"/>
        <end position="149"/>
    </location>
    <ligand>
        <name>FAD</name>
        <dbReference type="ChEBI" id="CHEBI:57692"/>
    </ligand>
</feature>
<feature type="disulfide bond" description="Redox-active" evidence="13">
    <location>
        <begin position="47"/>
        <end position="52"/>
    </location>
</feature>
<keyword evidence="5 12" id="KW-0274">FAD</keyword>
<dbReference type="NCBIfam" id="TIGR01350">
    <property type="entry name" value="lipoamide_DH"/>
    <property type="match status" value="1"/>
</dbReference>
<dbReference type="PRINTS" id="PR00368">
    <property type="entry name" value="FADPNR"/>
</dbReference>
<reference evidence="17 18" key="1">
    <citation type="submission" date="2017-07" db="EMBL/GenBank/DDBJ databases">
        <title>Fictibacillus sp. nov. GDSW-R2A3 Genome sequencing and assembly.</title>
        <authorList>
            <person name="Mayilraj S."/>
        </authorList>
    </citation>
    <scope>NUCLEOTIDE SEQUENCE [LARGE SCALE GENOMIC DNA]</scope>
    <source>
        <strain evidence="17 18">GDSW-R2A3</strain>
    </source>
</reference>
<dbReference type="Gene3D" id="3.30.390.30">
    <property type="match status" value="1"/>
</dbReference>
<evidence type="ECO:0000256" key="13">
    <source>
        <dbReference type="PIRSR" id="PIRSR000350-4"/>
    </source>
</evidence>
<dbReference type="InterPro" id="IPR023753">
    <property type="entry name" value="FAD/NAD-binding_dom"/>
</dbReference>
<comment type="caution">
    <text evidence="17">The sequence shown here is derived from an EMBL/GenBank/DDBJ whole genome shotgun (WGS) entry which is preliminary data.</text>
</comment>
<feature type="binding site" evidence="12">
    <location>
        <position position="56"/>
    </location>
    <ligand>
        <name>FAD</name>
        <dbReference type="ChEBI" id="CHEBI:57692"/>
    </ligand>
</feature>
<dbReference type="Pfam" id="PF07992">
    <property type="entry name" value="Pyr_redox_2"/>
    <property type="match status" value="1"/>
</dbReference>
<comment type="cofactor">
    <cofactor evidence="12 14">
        <name>FAD</name>
        <dbReference type="ChEBI" id="CHEBI:57692"/>
    </cofactor>
    <text evidence="12 14">Binds 1 FAD per subunit.</text>
</comment>
<dbReference type="InterPro" id="IPR004099">
    <property type="entry name" value="Pyr_nucl-diS_OxRdtase_dimer"/>
</dbReference>
<evidence type="ECO:0000256" key="14">
    <source>
        <dbReference type="RuleBase" id="RU003692"/>
    </source>
</evidence>
<dbReference type="InterPro" id="IPR016156">
    <property type="entry name" value="FAD/NAD-linked_Rdtase_dimer_sf"/>
</dbReference>
<evidence type="ECO:0000256" key="8">
    <source>
        <dbReference type="ARBA" id="ARBA00023157"/>
    </source>
</evidence>
<dbReference type="PANTHER" id="PTHR22912">
    <property type="entry name" value="DISULFIDE OXIDOREDUCTASE"/>
    <property type="match status" value="1"/>
</dbReference>
<comment type="catalytic activity">
    <reaction evidence="10 14">
        <text>N(6)-[(R)-dihydrolipoyl]-L-lysyl-[protein] + NAD(+) = N(6)-[(R)-lipoyl]-L-lysyl-[protein] + NADH + H(+)</text>
        <dbReference type="Rhea" id="RHEA:15045"/>
        <dbReference type="Rhea" id="RHEA-COMP:10474"/>
        <dbReference type="Rhea" id="RHEA-COMP:10475"/>
        <dbReference type="ChEBI" id="CHEBI:15378"/>
        <dbReference type="ChEBI" id="CHEBI:57540"/>
        <dbReference type="ChEBI" id="CHEBI:57945"/>
        <dbReference type="ChEBI" id="CHEBI:83099"/>
        <dbReference type="ChEBI" id="CHEBI:83100"/>
        <dbReference type="EC" id="1.8.1.4"/>
    </reaction>
</comment>
<gene>
    <name evidence="17" type="primary">lpdA</name>
    <name evidence="17" type="ORF">CGZ90_07205</name>
</gene>
<keyword evidence="12" id="KW-0547">Nucleotide-binding</keyword>
<accession>A0A235FE61</accession>
<dbReference type="Pfam" id="PF02852">
    <property type="entry name" value="Pyr_redox_dim"/>
    <property type="match status" value="1"/>
</dbReference>
<keyword evidence="9 14" id="KW-0676">Redox-active center</keyword>
<organism evidence="17 18">
    <name type="scientific">Fictibacillus aquaticus</name>
    <dbReference type="NCBI Taxonomy" id="2021314"/>
    <lineage>
        <taxon>Bacteria</taxon>
        <taxon>Bacillati</taxon>
        <taxon>Bacillota</taxon>
        <taxon>Bacilli</taxon>
        <taxon>Bacillales</taxon>
        <taxon>Fictibacillaceae</taxon>
        <taxon>Fictibacillus</taxon>
    </lineage>
</organism>
<evidence type="ECO:0000256" key="11">
    <source>
        <dbReference type="PIRSR" id="PIRSR000350-2"/>
    </source>
</evidence>
<dbReference type="InterPro" id="IPR012999">
    <property type="entry name" value="Pyr_OxRdtase_I_AS"/>
</dbReference>
<feature type="binding site" evidence="12">
    <location>
        <position position="272"/>
    </location>
    <ligand>
        <name>NAD(+)</name>
        <dbReference type="ChEBI" id="CHEBI:57540"/>
    </ligand>
</feature>
<evidence type="ECO:0000259" key="16">
    <source>
        <dbReference type="Pfam" id="PF07992"/>
    </source>
</evidence>
<dbReference type="RefSeq" id="WP_094251628.1">
    <property type="nucleotide sequence ID" value="NZ_JBHLXL010000001.1"/>
</dbReference>
<comment type="miscellaneous">
    <text evidence="14">The active site is a redox-active disulfide bond.</text>
</comment>
<keyword evidence="6 14" id="KW-0560">Oxidoreductase</keyword>
<evidence type="ECO:0000256" key="3">
    <source>
        <dbReference type="ARBA" id="ARBA00016961"/>
    </source>
</evidence>
<dbReference type="FunFam" id="3.30.390.30:FF:000001">
    <property type="entry name" value="Dihydrolipoyl dehydrogenase"/>
    <property type="match status" value="1"/>
</dbReference>
<dbReference type="InterPro" id="IPR001100">
    <property type="entry name" value="Pyr_nuc-diS_OxRdtase"/>
</dbReference>